<comment type="caution">
    <text evidence="5">The sequence shown here is derived from an EMBL/GenBank/DDBJ whole genome shotgun (WGS) entry which is preliminary data.</text>
</comment>
<feature type="region of interest" description="Disordered" evidence="3">
    <location>
        <begin position="1049"/>
        <end position="1072"/>
    </location>
</feature>
<reference evidence="5" key="1">
    <citation type="submission" date="2018-07" db="EMBL/GenBank/DDBJ databases">
        <title>Comparative genomics of catfishes provides insights into carnivory and benthic adaptation.</title>
        <authorList>
            <person name="Zhang Y."/>
            <person name="Wang D."/>
            <person name="Peng Z."/>
            <person name="Zheng S."/>
            <person name="Shao F."/>
            <person name="Tao W."/>
        </authorList>
    </citation>
    <scope>NUCLEOTIDE SEQUENCE</scope>
    <source>
        <strain evidence="5">Chongqing</strain>
    </source>
</reference>
<dbReference type="SUPFAM" id="SSF50370">
    <property type="entry name" value="Ricin B-like lectins"/>
    <property type="match status" value="1"/>
</dbReference>
<accession>A0AAD5AU59</accession>
<dbReference type="InterPro" id="IPR050252">
    <property type="entry name" value="Beta/Gamma-Crystallin"/>
</dbReference>
<name>A0AAD5AU59_SILAS</name>
<evidence type="ECO:0000313" key="6">
    <source>
        <dbReference type="Proteomes" id="UP001205998"/>
    </source>
</evidence>
<feature type="compositionally biased region" description="Basic and acidic residues" evidence="3">
    <location>
        <begin position="123"/>
        <end position="132"/>
    </location>
</feature>
<dbReference type="Proteomes" id="UP001205998">
    <property type="component" value="Unassembled WGS sequence"/>
</dbReference>
<dbReference type="PROSITE" id="PS50915">
    <property type="entry name" value="CRYSTALLIN_BETA_GAMMA"/>
    <property type="match status" value="6"/>
</dbReference>
<comment type="similarity">
    <text evidence="1">Belongs to the beta/gamma-crystallin family.</text>
</comment>
<feature type="domain" description="Beta/gamma crystallin 'Greek key'" evidence="4">
    <location>
        <begin position="1518"/>
        <end position="1557"/>
    </location>
</feature>
<feature type="domain" description="Beta/gamma crystallin 'Greek key'" evidence="4">
    <location>
        <begin position="1854"/>
        <end position="1897"/>
    </location>
</feature>
<sequence length="2071" mass="229892">MAKSSISTRKSLKRLFFSKSTADLQECGEKKESKFHTLFKRKEKKKDKRVESPDPAQAEEHDGGHWNAESIYATAPRSKKGLFSQSETDLHKPKRNATFSFTWKRKKKDKNLSQSFSTIDVASEARGHRKEPEDEDTIEPSFRQQEPPESVESESVDHDPESTNAGNLKLANTENMSIPYIDSSVSGSDGFRTPPESPSQSPSEMYKSEELPGSAIDITDEEGSSLSAPTSTKPSHTSSSNSLARTFEGHFTPIIHTSTSNVTTSSINSSLITKHIPEQSSSADSWDHSLLLHQRDTRSPESTSHGDAAEIFEELNANLSLDNPEQCSTQLDEIIDSKKKPADDPDVLLYKPEIGFYRDISDVIDDTLQDNERKNEENLVYDERKKEVNVVYNERKNEENVVYIASPDCVLSLSHEVPGEFVSLSSPEIEVDDSTQIIHTTTESFSCLLVENNSNPASADVPVGNLDTDSFPSLTTTSFMVSDHTPSTFNQLRSSDSSDLNHNENISVLLSDPDHPKHEPEPQELTISTSLLHDTFNTPWSLESFSTPTDLSYRSFSEDWESEIFKGNNVEEDECDEGIYDLSTQELKRKCAVFEKEPQTTNSEPVCESVIRENDFDTFNSVDKINDSADMKYSQADKITGENIARNLEEPRTFTTKNLLGSYSITTERKETVKEKTFFVDPGFVRDEVQLSGESEAAPGEVERQILTEDLAIIKPDTPVLQVCVSQEFVPAPPCSLHSEVSLGDRKTETHLYVEAGSGPGPSQESGSPTLPQWDESAGGGANADIVRLHVDRDDINTQETETRSLTCYPARRLESALTPGLPEPSDTFQQIQHSAQREEQDIVENPAFQSGDAADSNRDTCGENKSQGGIVVYIREFCEEEYNPQESTSRRTLSNHLPAARHTSFGRFPHAFSLLSTVIEESDTEIPLELCPESDTDMSMSHVGVMSTTFTLRPKVSQEGREDGKKVRKVSLVNNSSIRSSSVLHESVVEELENGVKSDTVDNETRLETLDEWKPRHYDYRICEGESRSSVTASSESEVSGSTHLYTSYSSSSEYEPSVRSSSSSSSSTLTFSSERAWETLPSAVSLETAGSHSNTTWWNARSEVQVSSENQTDGRSWEELPEPAGENEMKKSEGIANTDSHYSETDGFFSGVFKATRVELSPTEADPETSALSSPHEMDSLVDTLKSMAPPVRHRSLRSNTSLSFSSLPPIVEDATSLVPFGNSEISSPTSPTPAEPFSSLPPDIGLNWSTSKDMRSPLTLMTMLKEQQGQDLQPRSLIIAPRASALSSIIMRKSSLPNLNLDEGSQVNGVLGSSRLDHSLLFSSYRSEQNEENGKPAGHRSLFRAASLPEVSSGHDYHSKISIAPDSLRSTGSSLELSFLTPPSSLPGLTETSRISRSSLVIHSPTSESPTSNITPLHLGSLSPESQVKPPSLQRTLSLGATSVRSPVHDGVFGFTQVSGQDRSLMAKYKAFPDAYMFIYSRPGLRGQRIEVKGDVVDATEWEFSETISIRVVRGGWVLYEKPEFKGEKIALDEGDVELTIPFRAPQDEPRVEQNGEQEDEKPGHVEQRRFVIGSLRRAVRDYSVPEICLFPEQNAEGKKVVFRDTSDDARIYGFPIKANSIIINAGLWLVFAEPFFQGVPRVLEVGGFPNPAAWGVTHPYVGSLHPLKIVSYEKEGFRGHQYLLEEGEYHDWRAWGGCDSELRSVRVIRTDLSYPMVELLEMSSEEVEENHTLDVTEAIPDVELFGFSTSTRSIHVISGAWVAYSHVDYSGNQYVLEKGFYNNCTDWGSDDNRICSIQPILPALADSQAFRSELLLYTEPNFQGTCQVHSESEEFLLERRTVQSCRVAGGSWVLYDANSFSGNQYILSEGDYANLTSMGCSSNCILKSVKPVPTVFTVPGISLFGLECFEGREVLVETEVSSMMEEGWVLCEHSNYRGRQFLLEPMEITNWPKFSSLTSIGSLYPIRQIRHKESGLYMSVQGGVDAMKTGRVVVSENVEGLSDLWFYQDGLIKNKTWSATLSGPITSLTFPGLLLDIKGGKTYDKEHVIVRNETEDTPTPLWDIEFV</sequence>
<organism evidence="5 6">
    <name type="scientific">Silurus asotus</name>
    <name type="common">Amur catfish</name>
    <name type="synonym">Parasilurus asotus</name>
    <dbReference type="NCBI Taxonomy" id="30991"/>
    <lineage>
        <taxon>Eukaryota</taxon>
        <taxon>Metazoa</taxon>
        <taxon>Chordata</taxon>
        <taxon>Craniata</taxon>
        <taxon>Vertebrata</taxon>
        <taxon>Euteleostomi</taxon>
        <taxon>Actinopterygii</taxon>
        <taxon>Neopterygii</taxon>
        <taxon>Teleostei</taxon>
        <taxon>Ostariophysi</taxon>
        <taxon>Siluriformes</taxon>
        <taxon>Siluridae</taxon>
        <taxon>Silurus</taxon>
    </lineage>
</organism>
<feature type="compositionally biased region" description="Low complexity" evidence="3">
    <location>
        <begin position="227"/>
        <end position="242"/>
    </location>
</feature>
<feature type="region of interest" description="Disordered" evidence="3">
    <location>
        <begin position="35"/>
        <end position="243"/>
    </location>
</feature>
<keyword evidence="2" id="KW-0677">Repeat</keyword>
<feature type="region of interest" description="Disordered" evidence="3">
    <location>
        <begin position="1548"/>
        <end position="1568"/>
    </location>
</feature>
<dbReference type="Gene3D" id="2.60.20.10">
    <property type="entry name" value="Crystallins"/>
    <property type="match status" value="6"/>
</dbReference>
<dbReference type="SMART" id="SM00247">
    <property type="entry name" value="XTALbg"/>
    <property type="match status" value="5"/>
</dbReference>
<proteinExistence type="inferred from homology"/>
<feature type="compositionally biased region" description="Polar residues" evidence="3">
    <location>
        <begin position="1102"/>
        <end position="1116"/>
    </location>
</feature>
<dbReference type="Pfam" id="PF00030">
    <property type="entry name" value="Crystall"/>
    <property type="match status" value="6"/>
</dbReference>
<feature type="domain" description="Beta/gamma crystallin 'Greek key'" evidence="4">
    <location>
        <begin position="1671"/>
        <end position="1713"/>
    </location>
</feature>
<evidence type="ECO:0000259" key="4">
    <source>
        <dbReference type="PROSITE" id="PS50915"/>
    </source>
</evidence>
<dbReference type="EMBL" id="MU551605">
    <property type="protein sequence ID" value="KAI5623063.1"/>
    <property type="molecule type" value="Genomic_DNA"/>
</dbReference>
<dbReference type="InterPro" id="IPR001064">
    <property type="entry name" value="Beta/gamma_crystallin"/>
</dbReference>
<dbReference type="SUPFAM" id="SSF49695">
    <property type="entry name" value="gamma-Crystallin-like"/>
    <property type="match status" value="3"/>
</dbReference>
<feature type="region of interest" description="Disordered" evidence="3">
    <location>
        <begin position="1102"/>
        <end position="1144"/>
    </location>
</feature>
<feature type="domain" description="Beta/gamma crystallin 'Greek key'" evidence="4">
    <location>
        <begin position="1930"/>
        <end position="1971"/>
    </location>
</feature>
<gene>
    <name evidence="5" type="ORF">C0J50_17317</name>
</gene>
<keyword evidence="6" id="KW-1185">Reference proteome</keyword>
<feature type="compositionally biased region" description="Basic residues" evidence="3">
    <location>
        <begin position="37"/>
        <end position="47"/>
    </location>
</feature>
<feature type="compositionally biased region" description="Polar residues" evidence="3">
    <location>
        <begin position="163"/>
        <end position="176"/>
    </location>
</feature>
<dbReference type="PANTHER" id="PTHR11818">
    <property type="entry name" value="BETA/GAMMA CRYSTALLIN"/>
    <property type="match status" value="1"/>
</dbReference>
<evidence type="ECO:0000313" key="5">
    <source>
        <dbReference type="EMBL" id="KAI5623063.1"/>
    </source>
</evidence>
<feature type="compositionally biased region" description="Polar residues" evidence="3">
    <location>
        <begin position="1405"/>
        <end position="1418"/>
    </location>
</feature>
<feature type="region of interest" description="Disordered" evidence="3">
    <location>
        <begin position="1226"/>
        <end position="1245"/>
    </location>
</feature>
<feature type="compositionally biased region" description="Basic and acidic residues" evidence="3">
    <location>
        <begin position="48"/>
        <end position="64"/>
    </location>
</feature>
<feature type="region of interest" description="Disordered" evidence="3">
    <location>
        <begin position="1405"/>
        <end position="1434"/>
    </location>
</feature>
<dbReference type="InterPro" id="IPR035992">
    <property type="entry name" value="Ricin_B-like_lectins"/>
</dbReference>
<evidence type="ECO:0000256" key="3">
    <source>
        <dbReference type="SAM" id="MobiDB-lite"/>
    </source>
</evidence>
<evidence type="ECO:0000256" key="2">
    <source>
        <dbReference type="ARBA" id="ARBA00022737"/>
    </source>
</evidence>
<dbReference type="PANTHER" id="PTHR11818:SF50">
    <property type="entry name" value="BETA_GAMMA CRYSTALLIN DOMAIN-CONTAINING PROTEIN 2"/>
    <property type="match status" value="1"/>
</dbReference>
<feature type="region of interest" description="Disordered" evidence="3">
    <location>
        <begin position="755"/>
        <end position="781"/>
    </location>
</feature>
<feature type="domain" description="Beta/gamma crystallin 'Greek key'" evidence="4">
    <location>
        <begin position="1763"/>
        <end position="1805"/>
    </location>
</feature>
<protein>
    <recommendedName>
        <fullName evidence="4">Beta/gamma crystallin 'Greek key' domain-containing protein</fullName>
    </recommendedName>
</protein>
<evidence type="ECO:0000256" key="1">
    <source>
        <dbReference type="ARBA" id="ARBA00009646"/>
    </source>
</evidence>
<feature type="domain" description="Beta/gamma crystallin 'Greek key'" evidence="4">
    <location>
        <begin position="1816"/>
        <end position="1853"/>
    </location>
</feature>
<dbReference type="InterPro" id="IPR011024">
    <property type="entry name" value="G_crystallin-like"/>
</dbReference>